<evidence type="ECO:0000259" key="1">
    <source>
        <dbReference type="Pfam" id="PF02557"/>
    </source>
</evidence>
<dbReference type="RefSeq" id="WP_035596702.1">
    <property type="nucleotide sequence ID" value="NZ_CP082939.1"/>
</dbReference>
<dbReference type="InterPro" id="IPR052179">
    <property type="entry name" value="DD-CPase-like"/>
</dbReference>
<accession>A0A2A7U4Q4</accession>
<dbReference type="AlphaFoldDB" id="A0A2A7U4Q4"/>
<dbReference type="OrthoDB" id="9792074at2"/>
<dbReference type="Gene3D" id="3.30.1380.10">
    <property type="match status" value="1"/>
</dbReference>
<dbReference type="PANTHER" id="PTHR34385:SF1">
    <property type="entry name" value="PEPTIDOGLYCAN L-ALANYL-D-GLUTAMATE ENDOPEPTIDASE CWLK"/>
    <property type="match status" value="1"/>
</dbReference>
<proteinExistence type="predicted"/>
<dbReference type="GeneID" id="93123506"/>
<dbReference type="GO" id="GO:0008233">
    <property type="term" value="F:peptidase activity"/>
    <property type="evidence" value="ECO:0007669"/>
    <property type="project" value="InterPro"/>
</dbReference>
<dbReference type="Pfam" id="PF02557">
    <property type="entry name" value="VanY"/>
    <property type="match status" value="1"/>
</dbReference>
<feature type="domain" description="D-alanyl-D-alanine carboxypeptidase-like core" evidence="1">
    <location>
        <begin position="22"/>
        <end position="178"/>
    </location>
</feature>
<sequence>MITPAMLTGQSSDHLVALCGHHRLQRPAAEAFLAMQRRAQADGIDLQPASTFRDFARQQRIWNDKFHGRRPLLDADSRPIQADTLAPDARCQAILRWSALPGASRHHWGSDLDVYDVAALPSEARLQLEPWEYQAGGYFLPLTRWLDAHMAEFDFYRPFTGNAPAGVAAEPWHLSYRPLAQQAETQLTPTLLLAAWQDHEIAGRDWLTANMATIFARYIHTQEGKQ</sequence>
<protein>
    <submittedName>
        <fullName evidence="2">Peptidase M15</fullName>
    </submittedName>
</protein>
<dbReference type="CDD" id="cd14847">
    <property type="entry name" value="DD-carboxypeptidase_like"/>
    <property type="match status" value="1"/>
</dbReference>
<dbReference type="InterPro" id="IPR003709">
    <property type="entry name" value="VanY-like_core_dom"/>
</dbReference>
<name>A0A2A7U4Q4_EDWTA</name>
<dbReference type="InterPro" id="IPR009045">
    <property type="entry name" value="Zn_M74/Hedgehog-like"/>
</dbReference>
<dbReference type="PANTHER" id="PTHR34385">
    <property type="entry name" value="D-ALANYL-D-ALANINE CARBOXYPEPTIDASE"/>
    <property type="match status" value="1"/>
</dbReference>
<gene>
    <name evidence="2" type="ORF">CRM76_15775</name>
</gene>
<evidence type="ECO:0000313" key="2">
    <source>
        <dbReference type="EMBL" id="PEH73277.1"/>
    </source>
</evidence>
<evidence type="ECO:0000313" key="3">
    <source>
        <dbReference type="Proteomes" id="UP000219788"/>
    </source>
</evidence>
<dbReference type="SUPFAM" id="SSF55166">
    <property type="entry name" value="Hedgehog/DD-peptidase"/>
    <property type="match status" value="1"/>
</dbReference>
<dbReference type="GO" id="GO:0006508">
    <property type="term" value="P:proteolysis"/>
    <property type="evidence" value="ECO:0007669"/>
    <property type="project" value="InterPro"/>
</dbReference>
<dbReference type="STRING" id="636.AAW15_11130"/>
<reference evidence="3" key="1">
    <citation type="submission" date="2017-09" db="EMBL/GenBank/DDBJ databases">
        <title>FDA dAtabase for Regulatory Grade micrObial Sequences (FDA-ARGOS): Supporting development and validation of Infectious Disease Dx tests.</title>
        <authorList>
            <person name="Goldberg B."/>
            <person name="Campos J."/>
            <person name="Tallon L."/>
            <person name="Sadzewicz L."/>
            <person name="Ott S."/>
            <person name="Zhao X."/>
            <person name="Nagaraj S."/>
            <person name="Vavikolanu K."/>
            <person name="Aluvathingal J."/>
            <person name="Nadendla S."/>
            <person name="Geyer C."/>
            <person name="Sichtig H."/>
        </authorList>
    </citation>
    <scope>NUCLEOTIDE SEQUENCE [LARGE SCALE GENOMIC DNA]</scope>
    <source>
        <strain evidence="3">FDAARGOS_370</strain>
    </source>
</reference>
<organism evidence="2 3">
    <name type="scientific">Edwardsiella tarda</name>
    <dbReference type="NCBI Taxonomy" id="636"/>
    <lineage>
        <taxon>Bacteria</taxon>
        <taxon>Pseudomonadati</taxon>
        <taxon>Pseudomonadota</taxon>
        <taxon>Gammaproteobacteria</taxon>
        <taxon>Enterobacterales</taxon>
        <taxon>Hafniaceae</taxon>
        <taxon>Edwardsiella</taxon>
    </lineage>
</organism>
<comment type="caution">
    <text evidence="2">The sequence shown here is derived from an EMBL/GenBank/DDBJ whole genome shotgun (WGS) entry which is preliminary data.</text>
</comment>
<dbReference type="EMBL" id="PDDV01000013">
    <property type="protein sequence ID" value="PEH73277.1"/>
    <property type="molecule type" value="Genomic_DNA"/>
</dbReference>
<dbReference type="Proteomes" id="UP000219788">
    <property type="component" value="Unassembled WGS sequence"/>
</dbReference>